<evidence type="ECO:0000256" key="5">
    <source>
        <dbReference type="ARBA" id="ARBA00023118"/>
    </source>
</evidence>
<dbReference type="Pfam" id="PF00078">
    <property type="entry name" value="RVT_1"/>
    <property type="match status" value="1"/>
</dbReference>
<keyword evidence="2" id="KW-0548">Nucleotidyltransferase</keyword>
<dbReference type="GO" id="GO:0051607">
    <property type="term" value="P:defense response to virus"/>
    <property type="evidence" value="ECO:0007669"/>
    <property type="project" value="UniProtKB-KW"/>
</dbReference>
<dbReference type="InterPro" id="IPR000477">
    <property type="entry name" value="RT_dom"/>
</dbReference>
<organism evidence="9">
    <name type="scientific">Siphoviridae sp. ct3o911</name>
    <dbReference type="NCBI Taxonomy" id="2827560"/>
    <lineage>
        <taxon>Viruses</taxon>
        <taxon>Duplodnaviria</taxon>
        <taxon>Heunggongvirae</taxon>
        <taxon>Uroviricota</taxon>
        <taxon>Caudoviricetes</taxon>
    </lineage>
</organism>
<sequence>MSIGHVIDLAAADWTSVSCLIGVLSQFHHCMELIQEADQLRKISIIPSRSQTQSRYTTMVYITYNTPETVRQITFEELMLGVDIPLDSLRSGGHGSTRTVVCDKVPERIMKITCLDAMISQLKMFNTCYKDLIDYPNKWELYDHFEIPKKTGGKMRPIDAPHPELKKALAQLKDMMSGWMFADHHTCAFAYVNGRSTKDAVIKHQRFRSWYFCHYDFHGFFPSTTPHFVFKQMEEIYPFNLILADPTGRRELRRALSLAFLNNGLPQGTPFSPFITNVMMIPFDHKFARLLNEFQSGKCNSDGTPITDRICYTRYADDIHISCRVFFNYRKVERELIAMLHELDAPFTLNTEKTHFGTRAGRNWMLGLMLNKDGDITVGYRNHKILKATIETYFKDRRNGKKWDEEDLQKFRGNISYYLSVEPATIAGVIQKYNARYGADLLTCISADLKPKAA</sequence>
<keyword evidence="5" id="KW-0051">Antiviral defense</keyword>
<dbReference type="EMBL" id="BK015861">
    <property type="protein sequence ID" value="DAD70101.1"/>
    <property type="molecule type" value="Genomic_DNA"/>
</dbReference>
<dbReference type="PRINTS" id="PR00866">
    <property type="entry name" value="RNADNAPOLMS"/>
</dbReference>
<evidence type="ECO:0000256" key="3">
    <source>
        <dbReference type="ARBA" id="ARBA00022723"/>
    </source>
</evidence>
<comment type="similarity">
    <text evidence="6">Belongs to the bacterial reverse transcriptase family.</text>
</comment>
<evidence type="ECO:0000256" key="4">
    <source>
        <dbReference type="ARBA" id="ARBA00022842"/>
    </source>
</evidence>
<reference evidence="9" key="1">
    <citation type="journal article" date="2021" name="Proc. Natl. Acad. Sci. U.S.A.">
        <title>A Catalog of Tens of Thousands of Viruses from Human Metagenomes Reveals Hidden Associations with Chronic Diseases.</title>
        <authorList>
            <person name="Tisza M.J."/>
            <person name="Buck C.B."/>
        </authorList>
    </citation>
    <scope>NUCLEOTIDE SEQUENCE</scope>
    <source>
        <strain evidence="9">Ct3o911</strain>
    </source>
</reference>
<evidence type="ECO:0000256" key="1">
    <source>
        <dbReference type="ARBA" id="ARBA00022679"/>
    </source>
</evidence>
<dbReference type="GO" id="GO:0046872">
    <property type="term" value="F:metal ion binding"/>
    <property type="evidence" value="ECO:0007669"/>
    <property type="project" value="UniProtKB-KW"/>
</dbReference>
<dbReference type="GO" id="GO:0003964">
    <property type="term" value="F:RNA-directed DNA polymerase activity"/>
    <property type="evidence" value="ECO:0007669"/>
    <property type="project" value="UniProtKB-EC"/>
</dbReference>
<feature type="domain" description="Reverse transcriptase" evidence="8">
    <location>
        <begin position="128"/>
        <end position="370"/>
    </location>
</feature>
<comment type="catalytic activity">
    <reaction evidence="7">
        <text>DNA(n) + a 2'-deoxyribonucleoside 5'-triphosphate = DNA(n+1) + diphosphate</text>
        <dbReference type="Rhea" id="RHEA:22508"/>
        <dbReference type="Rhea" id="RHEA-COMP:17339"/>
        <dbReference type="Rhea" id="RHEA-COMP:17340"/>
        <dbReference type="ChEBI" id="CHEBI:33019"/>
        <dbReference type="ChEBI" id="CHEBI:61560"/>
        <dbReference type="ChEBI" id="CHEBI:173112"/>
        <dbReference type="EC" id="2.7.7.49"/>
    </reaction>
</comment>
<protein>
    <recommendedName>
        <fullName evidence="8">Reverse transcriptase domain-containing protein</fullName>
    </recommendedName>
</protein>
<dbReference type="InterPro" id="IPR000123">
    <property type="entry name" value="Reverse_transcriptase_msDNA"/>
</dbReference>
<evidence type="ECO:0000256" key="2">
    <source>
        <dbReference type="ARBA" id="ARBA00022695"/>
    </source>
</evidence>
<accession>A0A8S5LIZ9</accession>
<dbReference type="PANTHER" id="PTHR34047">
    <property type="entry name" value="NUCLEAR INTRON MATURASE 1, MITOCHONDRIAL-RELATED"/>
    <property type="match status" value="1"/>
</dbReference>
<dbReference type="GO" id="GO:0003723">
    <property type="term" value="F:RNA binding"/>
    <property type="evidence" value="ECO:0007669"/>
    <property type="project" value="InterPro"/>
</dbReference>
<dbReference type="InterPro" id="IPR051083">
    <property type="entry name" value="GrpII_Intron_Splice-Mob/Def"/>
</dbReference>
<evidence type="ECO:0000259" key="8">
    <source>
        <dbReference type="PROSITE" id="PS50878"/>
    </source>
</evidence>
<dbReference type="PROSITE" id="PS50878">
    <property type="entry name" value="RT_POL"/>
    <property type="match status" value="1"/>
</dbReference>
<proteinExistence type="inferred from homology"/>
<evidence type="ECO:0000313" key="9">
    <source>
        <dbReference type="EMBL" id="DAD70101.1"/>
    </source>
</evidence>
<dbReference type="InterPro" id="IPR043502">
    <property type="entry name" value="DNA/RNA_pol_sf"/>
</dbReference>
<keyword evidence="4" id="KW-0460">Magnesium</keyword>
<name>A0A8S5LIZ9_9CAUD</name>
<keyword evidence="3" id="KW-0479">Metal-binding</keyword>
<keyword evidence="1" id="KW-0808">Transferase</keyword>
<evidence type="ECO:0000256" key="7">
    <source>
        <dbReference type="ARBA" id="ARBA00048173"/>
    </source>
</evidence>
<evidence type="ECO:0000256" key="6">
    <source>
        <dbReference type="ARBA" id="ARBA00034120"/>
    </source>
</evidence>
<dbReference type="SUPFAM" id="SSF56672">
    <property type="entry name" value="DNA/RNA polymerases"/>
    <property type="match status" value="1"/>
</dbReference>